<evidence type="ECO:0000313" key="2">
    <source>
        <dbReference type="Proteomes" id="UP000017127"/>
    </source>
</evidence>
<keyword evidence="2" id="KW-1185">Reference proteome</keyword>
<sequence>MKETTSLDTRAFSIVEEATGVYTWLTSEGCYGSSTDPVKARQEAILQIFKEEIALAPERLCILRGEIPIFYNRLAEKLKSKQECSIDRSLSYQIKIDETLMIEIAVVR</sequence>
<dbReference type="RefSeq" id="WP_023066960.1">
    <property type="nucleotide sequence ID" value="NZ_AUZM01000030.1"/>
</dbReference>
<comment type="caution">
    <text evidence="1">The sequence shown here is derived from an EMBL/GenBank/DDBJ whole genome shotgun (WGS) entry which is preliminary data.</text>
</comment>
<dbReference type="AlphaFoldDB" id="U7QFU8"/>
<evidence type="ECO:0000313" key="1">
    <source>
        <dbReference type="EMBL" id="ERT06783.1"/>
    </source>
</evidence>
<reference evidence="1 2" key="1">
    <citation type="journal article" date="2013" name="Front. Microbiol.">
        <title>Comparative genomic analyses of the cyanobacterium, Lyngbya aestuarii BL J, a powerful hydrogen producer.</title>
        <authorList>
            <person name="Kothari A."/>
            <person name="Vaughn M."/>
            <person name="Garcia-Pichel F."/>
        </authorList>
    </citation>
    <scope>NUCLEOTIDE SEQUENCE [LARGE SCALE GENOMIC DNA]</scope>
    <source>
        <strain evidence="1 2">BL J</strain>
    </source>
</reference>
<accession>U7QFU8</accession>
<gene>
    <name evidence="1" type="ORF">M595_3248</name>
</gene>
<organism evidence="1 2">
    <name type="scientific">Lyngbya aestuarii BL J</name>
    <dbReference type="NCBI Taxonomy" id="1348334"/>
    <lineage>
        <taxon>Bacteria</taxon>
        <taxon>Bacillati</taxon>
        <taxon>Cyanobacteriota</taxon>
        <taxon>Cyanophyceae</taxon>
        <taxon>Oscillatoriophycideae</taxon>
        <taxon>Oscillatoriales</taxon>
        <taxon>Microcoleaceae</taxon>
        <taxon>Lyngbya</taxon>
    </lineage>
</organism>
<proteinExistence type="predicted"/>
<dbReference type="OrthoDB" id="460736at2"/>
<protein>
    <submittedName>
        <fullName evidence="1">Uncharacterized protein</fullName>
    </submittedName>
</protein>
<dbReference type="EMBL" id="AUZM01000030">
    <property type="protein sequence ID" value="ERT06783.1"/>
    <property type="molecule type" value="Genomic_DNA"/>
</dbReference>
<dbReference type="Proteomes" id="UP000017127">
    <property type="component" value="Unassembled WGS sequence"/>
</dbReference>
<name>U7QFU8_9CYAN</name>